<dbReference type="EMBL" id="JBEDNZ010000025">
    <property type="protein sequence ID" value="KAL0811049.1"/>
    <property type="molecule type" value="Genomic_DNA"/>
</dbReference>
<dbReference type="SUPFAM" id="SSF53383">
    <property type="entry name" value="PLP-dependent transferases"/>
    <property type="match status" value="1"/>
</dbReference>
<reference evidence="8 9" key="1">
    <citation type="submission" date="2024-06" db="EMBL/GenBank/DDBJ databases">
        <title>A chromosome-level genome assembly of beet webworm, Loxostege sticticalis.</title>
        <authorList>
            <person name="Zhang Y."/>
        </authorList>
    </citation>
    <scope>NUCLEOTIDE SEQUENCE [LARGE SCALE GENOMIC DNA]</scope>
    <source>
        <strain evidence="8">AQ028</strain>
        <tissue evidence="8">Male pupae</tissue>
    </source>
</reference>
<evidence type="ECO:0000256" key="2">
    <source>
        <dbReference type="ARBA" id="ARBA00007441"/>
    </source>
</evidence>
<keyword evidence="5" id="KW-0808">Transferase</keyword>
<protein>
    <recommendedName>
        <fullName evidence="7">Aminotransferase class I/classII large domain-containing protein</fullName>
    </recommendedName>
</protein>
<evidence type="ECO:0000256" key="4">
    <source>
        <dbReference type="ARBA" id="ARBA00022576"/>
    </source>
</evidence>
<evidence type="ECO:0000313" key="8">
    <source>
        <dbReference type="EMBL" id="KAL0811049.1"/>
    </source>
</evidence>
<comment type="caution">
    <text evidence="8">The sequence shown here is derived from an EMBL/GenBank/DDBJ whole genome shotgun (WGS) entry which is preliminary data.</text>
</comment>
<evidence type="ECO:0000259" key="7">
    <source>
        <dbReference type="Pfam" id="PF00155"/>
    </source>
</evidence>
<evidence type="ECO:0000313" key="9">
    <source>
        <dbReference type="Proteomes" id="UP001549921"/>
    </source>
</evidence>
<comment type="subunit">
    <text evidence="3">Homodimer.</text>
</comment>
<dbReference type="InterPro" id="IPR015421">
    <property type="entry name" value="PyrdxlP-dep_Trfase_major"/>
</dbReference>
<dbReference type="InterPro" id="IPR004839">
    <property type="entry name" value="Aminotransferase_I/II_large"/>
</dbReference>
<dbReference type="Proteomes" id="UP001549921">
    <property type="component" value="Unassembled WGS sequence"/>
</dbReference>
<evidence type="ECO:0000256" key="3">
    <source>
        <dbReference type="ARBA" id="ARBA00011738"/>
    </source>
</evidence>
<dbReference type="CDD" id="cd00609">
    <property type="entry name" value="AAT_like"/>
    <property type="match status" value="1"/>
</dbReference>
<organism evidence="8 9">
    <name type="scientific">Loxostege sticticalis</name>
    <name type="common">Beet webworm moth</name>
    <dbReference type="NCBI Taxonomy" id="481309"/>
    <lineage>
        <taxon>Eukaryota</taxon>
        <taxon>Metazoa</taxon>
        <taxon>Ecdysozoa</taxon>
        <taxon>Arthropoda</taxon>
        <taxon>Hexapoda</taxon>
        <taxon>Insecta</taxon>
        <taxon>Pterygota</taxon>
        <taxon>Neoptera</taxon>
        <taxon>Endopterygota</taxon>
        <taxon>Lepidoptera</taxon>
        <taxon>Glossata</taxon>
        <taxon>Ditrysia</taxon>
        <taxon>Pyraloidea</taxon>
        <taxon>Crambidae</taxon>
        <taxon>Pyraustinae</taxon>
        <taxon>Loxostege</taxon>
    </lineage>
</organism>
<dbReference type="AlphaFoldDB" id="A0ABD0SCN9"/>
<feature type="domain" description="Aminotransferase class I/classII large" evidence="7">
    <location>
        <begin position="126"/>
        <end position="460"/>
    </location>
</feature>
<dbReference type="InterPro" id="IPR015424">
    <property type="entry name" value="PyrdxlP-dep_Trfase"/>
</dbReference>
<sequence length="482" mass="54496">MLVTVKLNKINSVVIKKFLDLRPLYCVVKNNYSQKSDDLFKCYSDQGAFVGKYEPLNEQDYGRFVSKRAGSREPALTRQMTSLAYKVGKQMISLAEGMPNEEVFPFTKLTIESKSGPSLMMEGKELSAALQYMPSQGLPALLTELRQFQEDLHRPPPVARDVMVTNGGQHGIYQCVDMLVDPGDPVIVNEYSYTGIHVTLKPLHPEIISIPEDTDGLIPETLESVLQDRLTRGLKMPKMLYIIPTGSNPSGTVVPEERRRKIYELACRFDFIIVEDDPYMFLNYTEQIIPSFLSLDTCGRVIRLDSLSKVVSAGLRAGWVTAPAPLLSKLELHMQGELLHSCSLSQAILHRLLVQREALATHLLSARALYRRRRDALHEALQPVNGLMEWSLPDAGLFLWARVRGVEDVYKMVFETAFNRGLMLLPGQAFTYDTSTPCQYVRLTFSKIRYEDMNIAASHLVSIIKDEQARTLQKPQRLATEH</sequence>
<dbReference type="Pfam" id="PF00155">
    <property type="entry name" value="Aminotran_1_2"/>
    <property type="match status" value="1"/>
</dbReference>
<dbReference type="FunFam" id="3.40.640.10:FF:000053">
    <property type="entry name" value="Aminotransferase, class I"/>
    <property type="match status" value="1"/>
</dbReference>
<proteinExistence type="inferred from homology"/>
<gene>
    <name evidence="8" type="ORF">ABMA28_010329</name>
</gene>
<dbReference type="PANTHER" id="PTHR42790:SF19">
    <property type="entry name" value="KYNURENINE_ALPHA-AMINOADIPATE AMINOTRANSFERASE, MITOCHONDRIAL"/>
    <property type="match status" value="1"/>
</dbReference>
<dbReference type="PANTHER" id="PTHR42790">
    <property type="entry name" value="AMINOTRANSFERASE"/>
    <property type="match status" value="1"/>
</dbReference>
<accession>A0ABD0SCN9</accession>
<keyword evidence="4" id="KW-0032">Aminotransferase</keyword>
<dbReference type="InterPro" id="IPR050859">
    <property type="entry name" value="Class-I_PLP-dep_aminotransf"/>
</dbReference>
<name>A0ABD0SCN9_LOXSC</name>
<evidence type="ECO:0000256" key="1">
    <source>
        <dbReference type="ARBA" id="ARBA00001933"/>
    </source>
</evidence>
<dbReference type="Gene3D" id="3.40.640.10">
    <property type="entry name" value="Type I PLP-dependent aspartate aminotransferase-like (Major domain)"/>
    <property type="match status" value="1"/>
</dbReference>
<keyword evidence="6" id="KW-0663">Pyridoxal phosphate</keyword>
<evidence type="ECO:0000256" key="6">
    <source>
        <dbReference type="ARBA" id="ARBA00022898"/>
    </source>
</evidence>
<evidence type="ECO:0000256" key="5">
    <source>
        <dbReference type="ARBA" id="ARBA00022679"/>
    </source>
</evidence>
<comment type="similarity">
    <text evidence="2">Belongs to the class-I pyridoxal-phosphate-dependent aminotransferase family.</text>
</comment>
<comment type="cofactor">
    <cofactor evidence="1">
        <name>pyridoxal 5'-phosphate</name>
        <dbReference type="ChEBI" id="CHEBI:597326"/>
    </cofactor>
</comment>
<dbReference type="GO" id="GO:0008483">
    <property type="term" value="F:transaminase activity"/>
    <property type="evidence" value="ECO:0007669"/>
    <property type="project" value="UniProtKB-KW"/>
</dbReference>